<dbReference type="CDD" id="cd00229">
    <property type="entry name" value="SGNH_hydrolase"/>
    <property type="match status" value="1"/>
</dbReference>
<accession>A0ABY8UFS0</accession>
<dbReference type="Proteomes" id="UP001244341">
    <property type="component" value="Chromosome 10b"/>
</dbReference>
<proteinExistence type="predicted"/>
<protein>
    <recommendedName>
        <fullName evidence="3">SGNH hydrolase-type esterase domain-containing protein</fullName>
    </recommendedName>
</protein>
<sequence>MWESNLAMSESLIRAGYKHELEGRNWARLVQKLSTEGSTVNIVAFGGSVTVGYRLSNTSYPEEFVEWLGATFPGVKFNLINLARRATAATFAALCLVQDMPEDADLVLLEYSVNGYGGQCQCFTSPQTAGYETLLRKIIKKAPHTAMLAFASFMWLDKDNKPGKYYETGEDQHGVVARRYGVPMMSVRDALYDVMFDPDNAYGVKREEILVDIVHVGDYGAKVYAAFLAWAVRHQATRVVLHHRSLAAAARHTPAMPPPLNPEAAQEDWPTFCAEGLGLQKYVTENKGWKWVDEGTNACAGCHRYGYLTKQVGDSLTIKVNSDVLSEQDKKDQAKVMLALTFLKSYSDVGHVNVECVSGCECEPKVFDAKNSRPTSELHTERMEIGHGKECLLKFTILDATSTNGHKFRLASVAVHKADKVMSYAYGPVYDR</sequence>
<dbReference type="SUPFAM" id="SSF52266">
    <property type="entry name" value="SGNH hydrolase"/>
    <property type="match status" value="1"/>
</dbReference>
<organism evidence="1 2">
    <name type="scientific">Tetradesmus obliquus</name>
    <name type="common">Green alga</name>
    <name type="synonym">Acutodesmus obliquus</name>
    <dbReference type="NCBI Taxonomy" id="3088"/>
    <lineage>
        <taxon>Eukaryota</taxon>
        <taxon>Viridiplantae</taxon>
        <taxon>Chlorophyta</taxon>
        <taxon>core chlorophytes</taxon>
        <taxon>Chlorophyceae</taxon>
        <taxon>CS clade</taxon>
        <taxon>Sphaeropleales</taxon>
        <taxon>Scenedesmaceae</taxon>
        <taxon>Tetradesmus</taxon>
    </lineage>
</organism>
<evidence type="ECO:0008006" key="3">
    <source>
        <dbReference type="Google" id="ProtNLM"/>
    </source>
</evidence>
<evidence type="ECO:0000313" key="1">
    <source>
        <dbReference type="EMBL" id="WIA18961.1"/>
    </source>
</evidence>
<reference evidence="1 2" key="1">
    <citation type="submission" date="2023-05" db="EMBL/GenBank/DDBJ databases">
        <title>A 100% complete, gapless, phased diploid assembly of the Scenedesmus obliquus UTEX 3031 genome.</title>
        <authorList>
            <person name="Biondi T.C."/>
            <person name="Hanschen E.R."/>
            <person name="Kwon T."/>
            <person name="Eng W."/>
            <person name="Kruse C.P.S."/>
            <person name="Koehler S.I."/>
            <person name="Kunde Y."/>
            <person name="Gleasner C.D."/>
            <person name="You Mak K.T."/>
            <person name="Polle J."/>
            <person name="Hovde B.T."/>
            <person name="Starkenburg S.R."/>
        </authorList>
    </citation>
    <scope>NUCLEOTIDE SEQUENCE [LARGE SCALE GENOMIC DNA]</scope>
    <source>
        <strain evidence="1 2">DOE0152z</strain>
    </source>
</reference>
<dbReference type="EMBL" id="CP126217">
    <property type="protein sequence ID" value="WIA18961.1"/>
    <property type="molecule type" value="Genomic_DNA"/>
</dbReference>
<evidence type="ECO:0000313" key="2">
    <source>
        <dbReference type="Proteomes" id="UP001244341"/>
    </source>
</evidence>
<dbReference type="PANTHER" id="PTHR34407">
    <property type="entry name" value="EXPRESSED PROTEIN"/>
    <property type="match status" value="1"/>
</dbReference>
<name>A0ABY8UFS0_TETOB</name>
<dbReference type="PANTHER" id="PTHR34407:SF1">
    <property type="entry name" value="SGNH HYDROLASE-TYPE ESTERASE DOMAIN-CONTAINING PROTEIN"/>
    <property type="match status" value="1"/>
</dbReference>
<gene>
    <name evidence="1" type="ORF">OEZ85_003630</name>
</gene>
<keyword evidence="2" id="KW-1185">Reference proteome</keyword>
<dbReference type="InterPro" id="IPR036514">
    <property type="entry name" value="SGNH_hydro_sf"/>
</dbReference>
<dbReference type="Gene3D" id="3.40.50.1110">
    <property type="entry name" value="SGNH hydrolase"/>
    <property type="match status" value="1"/>
</dbReference>